<evidence type="ECO:0000313" key="3">
    <source>
        <dbReference type="Proteomes" id="UP001497493"/>
    </source>
</evidence>
<keyword evidence="3" id="KW-1185">Reference proteome</keyword>
<dbReference type="GO" id="GO:0004035">
    <property type="term" value="F:alkaline phosphatase activity"/>
    <property type="evidence" value="ECO:0007669"/>
    <property type="project" value="UniProtKB-EC"/>
</dbReference>
<keyword evidence="1" id="KW-0732">Signal</keyword>
<feature type="signal peptide" evidence="1">
    <location>
        <begin position="1"/>
        <end position="20"/>
    </location>
</feature>
<keyword evidence="2" id="KW-0378">Hydrolase</keyword>
<dbReference type="RefSeq" id="WP_348758957.1">
    <property type="nucleotide sequence ID" value="NZ_OZ026884.1"/>
</dbReference>
<dbReference type="Pfam" id="PF05787">
    <property type="entry name" value="PhoX"/>
    <property type="match status" value="1"/>
</dbReference>
<reference evidence="2 3" key="1">
    <citation type="submission" date="2024-04" db="EMBL/GenBank/DDBJ databases">
        <authorList>
            <person name="Cremers G."/>
        </authorList>
    </citation>
    <scope>NUCLEOTIDE SEQUENCE [LARGE SCALE GENOMIC DNA]</scope>
    <source>
        <strain evidence="2">MeCH1-AG</strain>
    </source>
</reference>
<name>A0ABM9NFK7_9GAMM</name>
<organism evidence="2 3">
    <name type="scientific">Candidatus Methylocalor cossyra</name>
    <dbReference type="NCBI Taxonomy" id="3108543"/>
    <lineage>
        <taxon>Bacteria</taxon>
        <taxon>Pseudomonadati</taxon>
        <taxon>Pseudomonadota</taxon>
        <taxon>Gammaproteobacteria</taxon>
        <taxon>Methylococcales</taxon>
        <taxon>Methylococcaceae</taxon>
        <taxon>Candidatus Methylocalor</taxon>
    </lineage>
</organism>
<evidence type="ECO:0000256" key="1">
    <source>
        <dbReference type="SAM" id="SignalP"/>
    </source>
</evidence>
<protein>
    <submittedName>
        <fullName evidence="2">Alkaline phosphatase</fullName>
        <ecNumber evidence="2">3.1.3.1</ecNumber>
    </submittedName>
</protein>
<feature type="chain" id="PRO_5047279996" evidence="1">
    <location>
        <begin position="21"/>
        <end position="642"/>
    </location>
</feature>
<accession>A0ABM9NFK7</accession>
<dbReference type="Proteomes" id="UP001497493">
    <property type="component" value="Chromosome"/>
</dbReference>
<dbReference type="InterPro" id="IPR008557">
    <property type="entry name" value="PhoX"/>
</dbReference>
<dbReference type="EMBL" id="OZ026884">
    <property type="protein sequence ID" value="CAL1239398.1"/>
    <property type="molecule type" value="Genomic_DNA"/>
</dbReference>
<dbReference type="PROSITE" id="PS51257">
    <property type="entry name" value="PROKAR_LIPOPROTEIN"/>
    <property type="match status" value="1"/>
</dbReference>
<sequence>MQRKPLAAAVSAIVSVTWLAACVEAAPAVKSVEFVGMPAPATADEKTEVYTKAQLRVTYKNGKSRAFDLQYHPLMLTGDKVGDKVVGGLYDAKDAPITDANGQLASDAPDGNSLMVVNGLKPTARRSNALALVTHYEYKELPPAGQTGSFWSKLPAAMSLTKLNQDKRTGALTPATYDNISFASVGGLWIPCAASLSPWNTHLGSEEYEPDAKVRGGGAKAKDSDDGTDIKSFSKYFFGDENAANPYRYGLVPEVKVRGNGSYQLAQHYALGRIARELVDVMPDRRTVYMGDDGNATGLFMFVADKPKDLSSGTLYAAKWKQTSADNGGSADLEWIKLGSASDAEIKALVDGGIKFADIFDAAIQDPNDPSYKKVRTYMGTEWLRLKPNMEKAAAFLETRRYAAYLGATTEFTKMEGVTHDPKKGPGYTGKAFVVISRVEATMKADPTAPADDIQLPENMGGAIYELELRKGVSDKSGAPINSRYVAATMRSIPELLGGWKGRDSAGKEIKDAEGNRCEQDKVCGGDNLKFSPALRTLFIGEDTGRRNNNYVWAFNVDTRKLSRILSTPMGAEATGLQVAENARGFSYIMSNFQHPGEGVKDTYTGADKQVILDKLNQKWNNLSRAAVGYIGTAEGALPAFK</sequence>
<dbReference type="EC" id="3.1.3.1" evidence="2"/>
<evidence type="ECO:0000313" key="2">
    <source>
        <dbReference type="EMBL" id="CAL1239398.1"/>
    </source>
</evidence>
<proteinExistence type="predicted"/>
<dbReference type="PANTHER" id="PTHR35399:SF2">
    <property type="entry name" value="DUF839 DOMAIN-CONTAINING PROTEIN"/>
    <property type="match status" value="1"/>
</dbReference>
<gene>
    <name evidence="2" type="ORF">MECH1_V1_0622</name>
</gene>
<dbReference type="PANTHER" id="PTHR35399">
    <property type="entry name" value="SLR8030 PROTEIN"/>
    <property type="match status" value="1"/>
</dbReference>